<name>G8RSP1_MYCRN</name>
<dbReference type="Pfam" id="PF03631">
    <property type="entry name" value="Virul_fac_BrkB"/>
    <property type="match status" value="1"/>
</dbReference>
<evidence type="ECO:0000313" key="8">
    <source>
        <dbReference type="Proteomes" id="UP000005442"/>
    </source>
</evidence>
<dbReference type="PANTHER" id="PTHR30213:SF1">
    <property type="entry name" value="INNER MEMBRANE PROTEIN YHJD"/>
    <property type="match status" value="1"/>
</dbReference>
<dbReference type="EMBL" id="CP003169">
    <property type="protein sequence ID" value="AEV76574.1"/>
    <property type="molecule type" value="Genomic_DNA"/>
</dbReference>
<dbReference type="InterPro" id="IPR017039">
    <property type="entry name" value="Virul_fac_BrkB"/>
</dbReference>
<evidence type="ECO:0000256" key="1">
    <source>
        <dbReference type="ARBA" id="ARBA00004651"/>
    </source>
</evidence>
<organism evidence="7 8">
    <name type="scientific">Mycolicibacterium rhodesiae (strain NBB3)</name>
    <name type="common">Mycobacterium rhodesiae</name>
    <dbReference type="NCBI Taxonomy" id="710685"/>
    <lineage>
        <taxon>Bacteria</taxon>
        <taxon>Bacillati</taxon>
        <taxon>Actinomycetota</taxon>
        <taxon>Actinomycetes</taxon>
        <taxon>Mycobacteriales</taxon>
        <taxon>Mycobacteriaceae</taxon>
        <taxon>Mycolicibacterium</taxon>
    </lineage>
</organism>
<dbReference type="PANTHER" id="PTHR30213">
    <property type="entry name" value="INNER MEMBRANE PROTEIN YHJD"/>
    <property type="match status" value="1"/>
</dbReference>
<feature type="transmembrane region" description="Helical" evidence="6">
    <location>
        <begin position="205"/>
        <end position="228"/>
    </location>
</feature>
<feature type="transmembrane region" description="Helical" evidence="6">
    <location>
        <begin position="32"/>
        <end position="60"/>
    </location>
</feature>
<dbReference type="Proteomes" id="UP000005442">
    <property type="component" value="Chromosome"/>
</dbReference>
<keyword evidence="5 6" id="KW-0472">Membrane</keyword>
<dbReference type="AlphaFoldDB" id="G8RSP1"/>
<dbReference type="KEGG" id="mrh:MycrhN_6113"/>
<evidence type="ECO:0000256" key="5">
    <source>
        <dbReference type="ARBA" id="ARBA00023136"/>
    </source>
</evidence>
<evidence type="ECO:0000256" key="4">
    <source>
        <dbReference type="ARBA" id="ARBA00022989"/>
    </source>
</evidence>
<dbReference type="STRING" id="710685.MycrhN_6113"/>
<feature type="transmembrane region" description="Helical" evidence="6">
    <location>
        <begin position="141"/>
        <end position="162"/>
    </location>
</feature>
<keyword evidence="4 6" id="KW-1133">Transmembrane helix</keyword>
<proteinExistence type="predicted"/>
<keyword evidence="3 6" id="KW-0812">Transmembrane</keyword>
<dbReference type="eggNOG" id="COG1295">
    <property type="taxonomic scope" value="Bacteria"/>
</dbReference>
<dbReference type="PATRIC" id="fig|710685.3.peg.6140"/>
<keyword evidence="8" id="KW-1185">Reference proteome</keyword>
<reference evidence="7 8" key="1">
    <citation type="submission" date="2011-12" db="EMBL/GenBank/DDBJ databases">
        <title>Complete sequence of Mycobacterium rhodesiae NBB3.</title>
        <authorList>
            <consortium name="US DOE Joint Genome Institute"/>
            <person name="Lucas S."/>
            <person name="Han J."/>
            <person name="Lapidus A."/>
            <person name="Cheng J.-F."/>
            <person name="Goodwin L."/>
            <person name="Pitluck S."/>
            <person name="Peters L."/>
            <person name="Mikhailova N."/>
            <person name="Gu W."/>
            <person name="Detter J.C."/>
            <person name="Han C."/>
            <person name="Tapia R."/>
            <person name="Land M."/>
            <person name="Hauser L."/>
            <person name="Kyrpides N."/>
            <person name="Ivanova N."/>
            <person name="Pagani I."/>
            <person name="Mattes T."/>
            <person name="Holmes A."/>
            <person name="Rutledge P."/>
            <person name="Paulsen I."/>
            <person name="Coleman N."/>
            <person name="Woyke T."/>
        </authorList>
    </citation>
    <scope>NUCLEOTIDE SEQUENCE [LARGE SCALE GENOMIC DNA]</scope>
    <source>
        <strain evidence="7 8">NBB3</strain>
    </source>
</reference>
<dbReference type="HOGENOM" id="CLU_070304_0_0_11"/>
<evidence type="ECO:0000256" key="3">
    <source>
        <dbReference type="ARBA" id="ARBA00022692"/>
    </source>
</evidence>
<comment type="subcellular location">
    <subcellularLocation>
        <location evidence="1">Cell membrane</location>
        <topology evidence="1">Multi-pass membrane protein</topology>
    </subcellularLocation>
</comment>
<dbReference type="GO" id="GO:0005886">
    <property type="term" value="C:plasma membrane"/>
    <property type="evidence" value="ECO:0007669"/>
    <property type="project" value="UniProtKB-SubCell"/>
</dbReference>
<dbReference type="OrthoDB" id="3349406at2"/>
<protein>
    <submittedName>
        <fullName evidence="7">Putative membrane protein</fullName>
    </submittedName>
</protein>
<accession>G8RSP1</accession>
<feature type="transmembrane region" description="Helical" evidence="6">
    <location>
        <begin position="240"/>
        <end position="262"/>
    </location>
</feature>
<evidence type="ECO:0000256" key="2">
    <source>
        <dbReference type="ARBA" id="ARBA00022475"/>
    </source>
</evidence>
<evidence type="ECO:0000256" key="6">
    <source>
        <dbReference type="SAM" id="Phobius"/>
    </source>
</evidence>
<dbReference type="RefSeq" id="WP_014214311.1">
    <property type="nucleotide sequence ID" value="NC_016604.1"/>
</dbReference>
<sequence>MVGWIDRLQQRHRSLGFAIAVLYKYVDDQGGYLAALITYYAFVSLFPLLLLMTTALGVLLAGDPELQRQVVDSTMGQIPAIGSQLQRPEELSGGAVAVVVGIAGALYGGLGVGQALQNAMDSVWAVPRNNRPDPIRSRVRSLLLLFILGSAAITATALSAAGRATETLGLVGKVGLAVAAIAINAVIGLVAFRTMTARHVTYRQVLPGALGAAVIWQLLQWFGTGYVAHVVTTASATNSIFALVLGLLAFLYLISVSLVVCAEVNAVRVDRLHPRSLLTPFTDDVELTSADRKTYTRRAKAERVKGFQRVSVHFDGPRTTAEAKADVVESDDAR</sequence>
<evidence type="ECO:0000313" key="7">
    <source>
        <dbReference type="EMBL" id="AEV76574.1"/>
    </source>
</evidence>
<feature type="transmembrane region" description="Helical" evidence="6">
    <location>
        <begin position="174"/>
        <end position="193"/>
    </location>
</feature>
<gene>
    <name evidence="7" type="ordered locus">MycrhN_6113</name>
</gene>
<keyword evidence="2" id="KW-1003">Cell membrane</keyword>